<dbReference type="InterPro" id="IPR000866">
    <property type="entry name" value="AhpC/TSA"/>
</dbReference>
<accession>A0A146GCV1</accession>
<dbReference type="Proteomes" id="UP000076023">
    <property type="component" value="Unassembled WGS sequence"/>
</dbReference>
<dbReference type="SUPFAM" id="SSF52833">
    <property type="entry name" value="Thioredoxin-like"/>
    <property type="match status" value="1"/>
</dbReference>
<evidence type="ECO:0000313" key="4">
    <source>
        <dbReference type="Proteomes" id="UP000076023"/>
    </source>
</evidence>
<dbReference type="GO" id="GO:0016209">
    <property type="term" value="F:antioxidant activity"/>
    <property type="evidence" value="ECO:0007669"/>
    <property type="project" value="InterPro"/>
</dbReference>
<name>A0A146GCV1_TERSA</name>
<protein>
    <submittedName>
        <fullName evidence="3">Peroxiredoxin</fullName>
    </submittedName>
</protein>
<dbReference type="STRING" id="690879.TSACC_342"/>
<dbReference type="InterPro" id="IPR013766">
    <property type="entry name" value="Thioredoxin_domain"/>
</dbReference>
<feature type="signal peptide" evidence="1">
    <location>
        <begin position="1"/>
        <end position="20"/>
    </location>
</feature>
<proteinExistence type="predicted"/>
<evidence type="ECO:0000313" key="3">
    <source>
        <dbReference type="EMBL" id="GAT34982.1"/>
    </source>
</evidence>
<dbReference type="PANTHER" id="PTHR43640:SF1">
    <property type="entry name" value="THIOREDOXIN-DEPENDENT PEROXIREDOXIN"/>
    <property type="match status" value="1"/>
</dbReference>
<dbReference type="InParanoid" id="A0A146GCV1"/>
<dbReference type="InterPro" id="IPR036249">
    <property type="entry name" value="Thioredoxin-like_sf"/>
</dbReference>
<organism evidence="3 4">
    <name type="scientific">Terrimicrobium sacchariphilum</name>
    <dbReference type="NCBI Taxonomy" id="690879"/>
    <lineage>
        <taxon>Bacteria</taxon>
        <taxon>Pseudomonadati</taxon>
        <taxon>Verrucomicrobiota</taxon>
        <taxon>Terrimicrobiia</taxon>
        <taxon>Terrimicrobiales</taxon>
        <taxon>Terrimicrobiaceae</taxon>
        <taxon>Terrimicrobium</taxon>
    </lineage>
</organism>
<evidence type="ECO:0000256" key="1">
    <source>
        <dbReference type="SAM" id="SignalP"/>
    </source>
</evidence>
<dbReference type="Gene3D" id="3.40.30.10">
    <property type="entry name" value="Glutaredoxin"/>
    <property type="match status" value="1"/>
</dbReference>
<dbReference type="PROSITE" id="PS51352">
    <property type="entry name" value="THIOREDOXIN_2"/>
    <property type="match status" value="1"/>
</dbReference>
<evidence type="ECO:0000259" key="2">
    <source>
        <dbReference type="PROSITE" id="PS51352"/>
    </source>
</evidence>
<feature type="domain" description="Thioredoxin" evidence="2">
    <location>
        <begin position="22"/>
        <end position="174"/>
    </location>
</feature>
<dbReference type="InterPro" id="IPR047262">
    <property type="entry name" value="PRX-like1"/>
</dbReference>
<dbReference type="PANTHER" id="PTHR43640">
    <property type="entry name" value="OS07G0260300 PROTEIN"/>
    <property type="match status" value="1"/>
</dbReference>
<dbReference type="Pfam" id="PF00578">
    <property type="entry name" value="AhpC-TSA"/>
    <property type="match status" value="1"/>
</dbReference>
<keyword evidence="4" id="KW-1185">Reference proteome</keyword>
<feature type="chain" id="PRO_5007524744" evidence="1">
    <location>
        <begin position="21"/>
        <end position="199"/>
    </location>
</feature>
<dbReference type="AlphaFoldDB" id="A0A146GCV1"/>
<reference evidence="4" key="1">
    <citation type="journal article" date="2017" name="Genome Announc.">
        <title>Draft Genome Sequence of Terrimicrobium sacchariphilum NM-5T, a Facultative Anaerobic Soil Bacterium of the Class Spartobacteria.</title>
        <authorList>
            <person name="Qiu Y.L."/>
            <person name="Tourlousse D.M."/>
            <person name="Matsuura N."/>
            <person name="Ohashi A."/>
            <person name="Sekiguchi Y."/>
        </authorList>
    </citation>
    <scope>NUCLEOTIDE SEQUENCE [LARGE SCALE GENOMIC DNA]</scope>
    <source>
        <strain evidence="4">NM-5</strain>
    </source>
</reference>
<dbReference type="OrthoDB" id="9781543at2"/>
<dbReference type="CDD" id="cd02969">
    <property type="entry name" value="PRX_like1"/>
    <property type="match status" value="1"/>
</dbReference>
<gene>
    <name evidence="3" type="ORF">TSACC_342</name>
</gene>
<dbReference type="RefSeq" id="WP_075080844.1">
    <property type="nucleotide sequence ID" value="NZ_BDCO01000003.1"/>
</dbReference>
<dbReference type="EMBL" id="BDCO01000003">
    <property type="protein sequence ID" value="GAT34982.1"/>
    <property type="molecule type" value="Genomic_DNA"/>
</dbReference>
<sequence length="199" mass="20951">MKHVPRILAILALSTAAAFAAPEIGKPAPDFSLKDASGKEVKLSDYKGKYVVLEWVNFGCPFVKKHYGSGNMQALQKDLTGKGAVWLSICSSAEGKQGFFPKGEVAAAVKENGSNATDYLIDASGEVGKLYGAVTTPEMFLINPEGELVYKGAIDSAASPDPATIKDATNYVKAAFEEASAGKPVSNPSTKSYGCSVKY</sequence>
<keyword evidence="1" id="KW-0732">Signal</keyword>
<comment type="caution">
    <text evidence="3">The sequence shown here is derived from an EMBL/GenBank/DDBJ whole genome shotgun (WGS) entry which is preliminary data.</text>
</comment>
<dbReference type="GO" id="GO:0016491">
    <property type="term" value="F:oxidoreductase activity"/>
    <property type="evidence" value="ECO:0007669"/>
    <property type="project" value="InterPro"/>
</dbReference>